<dbReference type="InterPro" id="IPR036439">
    <property type="entry name" value="Dockerin_dom_sf"/>
</dbReference>
<dbReference type="GO" id="GO:0004553">
    <property type="term" value="F:hydrolase activity, hydrolyzing O-glycosyl compounds"/>
    <property type="evidence" value="ECO:0007669"/>
    <property type="project" value="InterPro"/>
</dbReference>
<sequence length="471" mass="49282">MADAGGPYSDTVGGTITLSGSDSTDTDGTIAAYAWDLDNDGEFDDATGETTIYSATTAGTFTVGLQITDNDGAISTDTATITVSPAITPGLVVTQSGGATVVSESGLIDTISVVLSSQPTTDVTVAITSADTTEVMVAPSELTFTPDNWNLAQSVTVSSSNDSLIDGSQNTTVSFSVSSSDLEYAGLTDVEVEVTTQDANTSNPPTRVYIPDYVVRPHVIPGDSIPTAILFQAVADAEISVIPVGTVSFLQTIYILNQDVSEIGGYSQGVMTATVTAGEMYAIVFEAQTESRTYTVRSTAGTDAFTPSTPTNFLQPTDTNGDSQTTALDALVIINQLNREQFAEGEQVSATAMYDVNQDGRTSALDALLVINELNRQSTVPSEGELEPLVAEPLLPETSLSITIAEIDDYSAVNSVDEKIVDTSLSLTEATTSIESRSLAVTELADESASILSEEDLDLLANCQSWMTSTI</sequence>
<evidence type="ECO:0000313" key="3">
    <source>
        <dbReference type="Proteomes" id="UP000011885"/>
    </source>
</evidence>
<dbReference type="InterPro" id="IPR000601">
    <property type="entry name" value="PKD_dom"/>
</dbReference>
<protein>
    <submittedName>
        <fullName evidence="2">Extracellular nuclease</fullName>
    </submittedName>
</protein>
<dbReference type="SUPFAM" id="SSF63446">
    <property type="entry name" value="Type I dockerin domain"/>
    <property type="match status" value="1"/>
</dbReference>
<dbReference type="PROSITE" id="PS50093">
    <property type="entry name" value="PKD"/>
    <property type="match status" value="1"/>
</dbReference>
<dbReference type="Pfam" id="PF18911">
    <property type="entry name" value="PKD_4"/>
    <property type="match status" value="1"/>
</dbReference>
<dbReference type="InterPro" id="IPR022409">
    <property type="entry name" value="PKD/Chitinase_dom"/>
</dbReference>
<dbReference type="InterPro" id="IPR013783">
    <property type="entry name" value="Ig-like_fold"/>
</dbReference>
<dbReference type="CDD" id="cd00146">
    <property type="entry name" value="PKD"/>
    <property type="match status" value="1"/>
</dbReference>
<gene>
    <name evidence="2" type="ORF">RSSM_05131</name>
</gene>
<dbReference type="Pfam" id="PF00404">
    <property type="entry name" value="Dockerin_1"/>
    <property type="match status" value="1"/>
</dbReference>
<dbReference type="GO" id="GO:0000272">
    <property type="term" value="P:polysaccharide catabolic process"/>
    <property type="evidence" value="ECO:0007669"/>
    <property type="project" value="InterPro"/>
</dbReference>
<dbReference type="AlphaFoldDB" id="M5U6E0"/>
<dbReference type="Proteomes" id="UP000011885">
    <property type="component" value="Unassembled WGS sequence"/>
</dbReference>
<dbReference type="Gene3D" id="1.10.1330.10">
    <property type="entry name" value="Dockerin domain"/>
    <property type="match status" value="1"/>
</dbReference>
<dbReference type="PATRIC" id="fig|1263870.3.peg.5424"/>
<proteinExistence type="predicted"/>
<dbReference type="InterPro" id="IPR035986">
    <property type="entry name" value="PKD_dom_sf"/>
</dbReference>
<keyword evidence="3" id="KW-1185">Reference proteome</keyword>
<accession>M5U6E0</accession>
<dbReference type="SUPFAM" id="SSF49299">
    <property type="entry name" value="PKD domain"/>
    <property type="match status" value="1"/>
</dbReference>
<name>M5U6E0_9BACT</name>
<evidence type="ECO:0000313" key="2">
    <source>
        <dbReference type="EMBL" id="EMI53431.1"/>
    </source>
</evidence>
<dbReference type="Gene3D" id="2.60.40.10">
    <property type="entry name" value="Immunoglobulins"/>
    <property type="match status" value="1"/>
</dbReference>
<organism evidence="2 3">
    <name type="scientific">Rhodopirellula sallentina SM41</name>
    <dbReference type="NCBI Taxonomy" id="1263870"/>
    <lineage>
        <taxon>Bacteria</taxon>
        <taxon>Pseudomonadati</taxon>
        <taxon>Planctomycetota</taxon>
        <taxon>Planctomycetia</taxon>
        <taxon>Pirellulales</taxon>
        <taxon>Pirellulaceae</taxon>
        <taxon>Rhodopirellula</taxon>
    </lineage>
</organism>
<evidence type="ECO:0000259" key="1">
    <source>
        <dbReference type="PROSITE" id="PS50093"/>
    </source>
</evidence>
<dbReference type="SMART" id="SM00089">
    <property type="entry name" value="PKD"/>
    <property type="match status" value="1"/>
</dbReference>
<dbReference type="InterPro" id="IPR002105">
    <property type="entry name" value="Dockerin_1_rpt"/>
</dbReference>
<comment type="caution">
    <text evidence="2">The sequence shown here is derived from an EMBL/GenBank/DDBJ whole genome shotgun (WGS) entry which is preliminary data.</text>
</comment>
<reference evidence="2 3" key="1">
    <citation type="journal article" date="2013" name="Mar. Genomics">
        <title>Expression of sulfatases in Rhodopirellula baltica and the diversity of sulfatases in the genus Rhodopirellula.</title>
        <authorList>
            <person name="Wegner C.E."/>
            <person name="Richter-Heitmann T."/>
            <person name="Klindworth A."/>
            <person name="Klockow C."/>
            <person name="Richter M."/>
            <person name="Achstetter T."/>
            <person name="Glockner F.O."/>
            <person name="Harder J."/>
        </authorList>
    </citation>
    <scope>NUCLEOTIDE SEQUENCE [LARGE SCALE GENOMIC DNA]</scope>
    <source>
        <strain evidence="2 3">SM41</strain>
    </source>
</reference>
<feature type="domain" description="PKD" evidence="1">
    <location>
        <begin position="1"/>
        <end position="83"/>
    </location>
</feature>
<dbReference type="EMBL" id="ANOH01000353">
    <property type="protein sequence ID" value="EMI53431.1"/>
    <property type="molecule type" value="Genomic_DNA"/>
</dbReference>